<sequence length="524" mass="57932">MTTPEEAPALAVSSAKRVNIRIFATVFVGLVCISILALHIFFSWNVRSKDIDDAQVATANLSRALAEHAEATLTSADSVLFGIVQRLEVEGNDREALARLYPLLASYVKELPQLQGLFIYDQTGKWLVNSLDDSPWMLNNSDREYFIYHMTHNDRGAHVGLPVKSRSTGDWVIPVSRRINHPDGSFAGVALATVTVEYFLKFYTSFDTGKKGEILLASQTGILLAERPLQVDSIGKNISNENLVSDHTRRNKRGVALIKSPRDGLMRIYSYKRLEKYPLFVTAGVSYDEVLAGWRTETLLQSIGVLILVAMLAWLGKRLVNQIKLRAQAQQKLLAAREKLVEMNKTLQKMALEDSLTGVANRRQFDVTLANEFNRAKRESQHLALLMIDVDHFKKYNDTYGHPAGDVCLQKIGKVIQMNRPGDLSARYGGEEFAILLPNTDLKGAVNVAEKICADVRNLNIPHGKNPTGIVTISVGAQSIVPNKNCNLMDLVSAADKALYTAKARGRDQVCSSDDEIPPACGPG</sequence>
<keyword evidence="7" id="KW-1185">Reference proteome</keyword>
<dbReference type="Pfam" id="PF22588">
    <property type="entry name" value="dCache_1_like"/>
    <property type="match status" value="1"/>
</dbReference>
<dbReference type="Gene3D" id="3.30.450.20">
    <property type="entry name" value="PAS domain"/>
    <property type="match status" value="2"/>
</dbReference>
<gene>
    <name evidence="6" type="ORF">PQR63_14980</name>
</gene>
<dbReference type="GO" id="GO:0052621">
    <property type="term" value="F:diguanylate cyclase activity"/>
    <property type="evidence" value="ECO:0007669"/>
    <property type="project" value="UniProtKB-EC"/>
</dbReference>
<comment type="caution">
    <text evidence="6">The sequence shown here is derived from an EMBL/GenBank/DDBJ whole genome shotgun (WGS) entry which is preliminary data.</text>
</comment>
<feature type="domain" description="GGDEF" evidence="5">
    <location>
        <begin position="381"/>
        <end position="515"/>
    </location>
</feature>
<evidence type="ECO:0000259" key="5">
    <source>
        <dbReference type="PROSITE" id="PS50887"/>
    </source>
</evidence>
<dbReference type="Pfam" id="PF00990">
    <property type="entry name" value="GGDEF"/>
    <property type="match status" value="1"/>
</dbReference>
<dbReference type="CDD" id="cd12915">
    <property type="entry name" value="PDC2_DGC_like"/>
    <property type="match status" value="1"/>
</dbReference>
<dbReference type="InterPro" id="IPR029787">
    <property type="entry name" value="Nucleotide_cyclase"/>
</dbReference>
<evidence type="ECO:0000313" key="7">
    <source>
        <dbReference type="Proteomes" id="UP001629214"/>
    </source>
</evidence>
<evidence type="ECO:0000256" key="4">
    <source>
        <dbReference type="SAM" id="Phobius"/>
    </source>
</evidence>
<dbReference type="CDD" id="cd12914">
    <property type="entry name" value="PDC1_DGC_like"/>
    <property type="match status" value="1"/>
</dbReference>
<organism evidence="6 7">
    <name type="scientific">Herbaspirillum rhizosphaerae</name>
    <dbReference type="NCBI Taxonomy" id="346179"/>
    <lineage>
        <taxon>Bacteria</taxon>
        <taxon>Pseudomonadati</taxon>
        <taxon>Pseudomonadota</taxon>
        <taxon>Betaproteobacteria</taxon>
        <taxon>Burkholderiales</taxon>
        <taxon>Oxalobacteraceae</taxon>
        <taxon>Herbaspirillum</taxon>
    </lineage>
</organism>
<dbReference type="CDD" id="cd01949">
    <property type="entry name" value="GGDEF"/>
    <property type="match status" value="1"/>
</dbReference>
<dbReference type="RefSeq" id="WP_408168798.1">
    <property type="nucleotide sequence ID" value="NZ_JAQQFR010000009.1"/>
</dbReference>
<dbReference type="InterPro" id="IPR050469">
    <property type="entry name" value="Diguanylate_Cyclase"/>
</dbReference>
<comment type="catalytic activity">
    <reaction evidence="2">
        <text>2 GTP = 3',3'-c-di-GMP + 2 diphosphate</text>
        <dbReference type="Rhea" id="RHEA:24898"/>
        <dbReference type="ChEBI" id="CHEBI:33019"/>
        <dbReference type="ChEBI" id="CHEBI:37565"/>
        <dbReference type="ChEBI" id="CHEBI:58805"/>
        <dbReference type="EC" id="2.7.7.65"/>
    </reaction>
</comment>
<feature type="coiled-coil region" evidence="3">
    <location>
        <begin position="326"/>
        <end position="353"/>
    </location>
</feature>
<proteinExistence type="predicted"/>
<keyword evidence="6" id="KW-0808">Transferase</keyword>
<keyword evidence="4" id="KW-0472">Membrane</keyword>
<dbReference type="SUPFAM" id="SSF55073">
    <property type="entry name" value="Nucleotide cyclase"/>
    <property type="match status" value="1"/>
</dbReference>
<evidence type="ECO:0000313" key="6">
    <source>
        <dbReference type="EMBL" id="MFL9879702.1"/>
    </source>
</evidence>
<dbReference type="PANTHER" id="PTHR45138">
    <property type="entry name" value="REGULATORY COMPONENTS OF SENSORY TRANSDUCTION SYSTEM"/>
    <property type="match status" value="1"/>
</dbReference>
<dbReference type="Proteomes" id="UP001629214">
    <property type="component" value="Unassembled WGS sequence"/>
</dbReference>
<keyword evidence="4" id="KW-1133">Transmembrane helix</keyword>
<dbReference type="InterPro" id="IPR043128">
    <property type="entry name" value="Rev_trsase/Diguanyl_cyclase"/>
</dbReference>
<dbReference type="Gene3D" id="3.30.70.270">
    <property type="match status" value="1"/>
</dbReference>
<evidence type="ECO:0000256" key="1">
    <source>
        <dbReference type="ARBA" id="ARBA00012528"/>
    </source>
</evidence>
<dbReference type="EMBL" id="JAQQFR010000009">
    <property type="protein sequence ID" value="MFL9879702.1"/>
    <property type="molecule type" value="Genomic_DNA"/>
</dbReference>
<dbReference type="NCBIfam" id="TIGR00254">
    <property type="entry name" value="GGDEF"/>
    <property type="match status" value="1"/>
</dbReference>
<dbReference type="InterPro" id="IPR054327">
    <property type="entry name" value="His-kinase-like_sensor"/>
</dbReference>
<feature type="transmembrane region" description="Helical" evidence="4">
    <location>
        <begin position="20"/>
        <end position="42"/>
    </location>
</feature>
<dbReference type="EC" id="2.7.7.65" evidence="1"/>
<reference evidence="6 7" key="1">
    <citation type="journal article" date="2024" name="Chem. Sci.">
        <title>Discovery of megapolipeptins by genome mining of a Burkholderiales bacteria collection.</title>
        <authorList>
            <person name="Paulo B.S."/>
            <person name="Recchia M.J.J."/>
            <person name="Lee S."/>
            <person name="Fergusson C.H."/>
            <person name="Romanowski S.B."/>
            <person name="Hernandez A."/>
            <person name="Krull N."/>
            <person name="Liu D.Y."/>
            <person name="Cavanagh H."/>
            <person name="Bos A."/>
            <person name="Gray C.A."/>
            <person name="Murphy B.T."/>
            <person name="Linington R.G."/>
            <person name="Eustaquio A.S."/>
        </authorList>
    </citation>
    <scope>NUCLEOTIDE SEQUENCE [LARGE SCALE GENOMIC DNA]</scope>
    <source>
        <strain evidence="6 7">RL21-008-BIB-B</strain>
    </source>
</reference>
<dbReference type="SMART" id="SM00267">
    <property type="entry name" value="GGDEF"/>
    <property type="match status" value="1"/>
</dbReference>
<name>A0ABW8Z9A3_9BURK</name>
<evidence type="ECO:0000256" key="3">
    <source>
        <dbReference type="SAM" id="Coils"/>
    </source>
</evidence>
<accession>A0ABW8Z9A3</accession>
<dbReference type="InterPro" id="IPR000160">
    <property type="entry name" value="GGDEF_dom"/>
</dbReference>
<keyword evidence="6" id="KW-0548">Nucleotidyltransferase</keyword>
<dbReference type="PROSITE" id="PS50887">
    <property type="entry name" value="GGDEF"/>
    <property type="match status" value="1"/>
</dbReference>
<dbReference type="PANTHER" id="PTHR45138:SF9">
    <property type="entry name" value="DIGUANYLATE CYCLASE DGCM-RELATED"/>
    <property type="match status" value="1"/>
</dbReference>
<keyword evidence="3" id="KW-0175">Coiled coil</keyword>
<evidence type="ECO:0000256" key="2">
    <source>
        <dbReference type="ARBA" id="ARBA00034247"/>
    </source>
</evidence>
<protein>
    <recommendedName>
        <fullName evidence="1">diguanylate cyclase</fullName>
        <ecNumber evidence="1">2.7.7.65</ecNumber>
    </recommendedName>
</protein>
<keyword evidence="4" id="KW-0812">Transmembrane</keyword>